<comment type="caution">
    <text evidence="2">The sequence shown here is derived from an EMBL/GenBank/DDBJ whole genome shotgun (WGS) entry which is preliminary data.</text>
</comment>
<organism evidence="2 3">
    <name type="scientific">Saccharomonospora piscinae</name>
    <dbReference type="NCBI Taxonomy" id="687388"/>
    <lineage>
        <taxon>Bacteria</taxon>
        <taxon>Bacillati</taxon>
        <taxon>Actinomycetota</taxon>
        <taxon>Actinomycetes</taxon>
        <taxon>Pseudonocardiales</taxon>
        <taxon>Pseudonocardiaceae</taxon>
        <taxon>Saccharomonospora</taxon>
    </lineage>
</organism>
<dbReference type="RefSeq" id="WP_081191940.1">
    <property type="nucleotide sequence ID" value="NZ_MWIH01000005.1"/>
</dbReference>
<dbReference type="STRING" id="1962155.B1813_12500"/>
<evidence type="ECO:0000256" key="1">
    <source>
        <dbReference type="SAM" id="MobiDB-lite"/>
    </source>
</evidence>
<reference evidence="2 3" key="1">
    <citation type="submission" date="2017-02" db="EMBL/GenBank/DDBJ databases">
        <title>Draft genome of Saccharomonospora sp. 154.</title>
        <authorList>
            <person name="Alonso-Carmona G.S."/>
            <person name="De La Haba R."/>
            <person name="Vera-Gargallo B."/>
            <person name="Sandoval-Trujillo A.H."/>
            <person name="Ramirez-Duran N."/>
            <person name="Ventosa A."/>
        </authorList>
    </citation>
    <scope>NUCLEOTIDE SEQUENCE [LARGE SCALE GENOMIC DNA]</scope>
    <source>
        <strain evidence="2 3">LRS4.154</strain>
    </source>
</reference>
<dbReference type="EMBL" id="MWIH01000005">
    <property type="protein sequence ID" value="OQO92933.1"/>
    <property type="molecule type" value="Genomic_DNA"/>
</dbReference>
<feature type="region of interest" description="Disordered" evidence="1">
    <location>
        <begin position="252"/>
        <end position="291"/>
    </location>
</feature>
<sequence length="400" mass="42013">MTGDDELGGVRGDDRTPDDLLLDRALRELHRDARDAPAALDEVRVRVLTAARAERERATTATGPARGRAAQRWLRQRWLPTLTAAAAAVAAVAVPLAVTSGGSGVANPAAESSRLNGVTRADAREVLHRAAKAADGTAAPAFEDRRFRIVQRDFVSGLISNGADELVRGQWRRTEIDTETAEPGRWQVSRQQENPVPLGAEHVPGPHSAPAVDDHLCSGSDTDRCLDESIDPARYAGLADERAVLENLASTSEPLPSGLAWPSDVPEARATSTTRTPESHGPVESSPDAVPDPLSTAVSVLRTGVISGDLRAAVYRELAGLPGLRVTEREVTMDGRTGVAVGLDDGHTLREVVVDPATGDFVGARVIATTETGLPGVEPGTLLSATSVSVTAAPPQRSGP</sequence>
<dbReference type="Proteomes" id="UP000192591">
    <property type="component" value="Unassembled WGS sequence"/>
</dbReference>
<dbReference type="AlphaFoldDB" id="A0A1V9A763"/>
<gene>
    <name evidence="2" type="ORF">B1813_12500</name>
</gene>
<evidence type="ECO:0000313" key="2">
    <source>
        <dbReference type="EMBL" id="OQO92933.1"/>
    </source>
</evidence>
<name>A0A1V9A763_SACPI</name>
<protein>
    <submittedName>
        <fullName evidence="2">Uncharacterized protein</fullName>
    </submittedName>
</protein>
<keyword evidence="3" id="KW-1185">Reference proteome</keyword>
<evidence type="ECO:0000313" key="3">
    <source>
        <dbReference type="Proteomes" id="UP000192591"/>
    </source>
</evidence>
<proteinExistence type="predicted"/>
<accession>A0A1V9A763</accession>